<gene>
    <name evidence="2" type="ORF">QVD17_08628</name>
</gene>
<evidence type="ECO:0000313" key="2">
    <source>
        <dbReference type="EMBL" id="KAK1431874.1"/>
    </source>
</evidence>
<evidence type="ECO:0000313" key="3">
    <source>
        <dbReference type="Proteomes" id="UP001229421"/>
    </source>
</evidence>
<organism evidence="2 3">
    <name type="scientific">Tagetes erecta</name>
    <name type="common">African marigold</name>
    <dbReference type="NCBI Taxonomy" id="13708"/>
    <lineage>
        <taxon>Eukaryota</taxon>
        <taxon>Viridiplantae</taxon>
        <taxon>Streptophyta</taxon>
        <taxon>Embryophyta</taxon>
        <taxon>Tracheophyta</taxon>
        <taxon>Spermatophyta</taxon>
        <taxon>Magnoliopsida</taxon>
        <taxon>eudicotyledons</taxon>
        <taxon>Gunneridae</taxon>
        <taxon>Pentapetalae</taxon>
        <taxon>asterids</taxon>
        <taxon>campanulids</taxon>
        <taxon>Asterales</taxon>
        <taxon>Asteraceae</taxon>
        <taxon>Asteroideae</taxon>
        <taxon>Heliantheae alliance</taxon>
        <taxon>Tageteae</taxon>
        <taxon>Tagetes</taxon>
    </lineage>
</organism>
<dbReference type="EMBL" id="JAUHHV010000002">
    <property type="protein sequence ID" value="KAK1431874.1"/>
    <property type="molecule type" value="Genomic_DNA"/>
</dbReference>
<name>A0AAD8L0B4_TARER</name>
<proteinExistence type="predicted"/>
<dbReference type="Proteomes" id="UP001229421">
    <property type="component" value="Unassembled WGS sequence"/>
</dbReference>
<protein>
    <submittedName>
        <fullName evidence="2">Uncharacterized protein</fullName>
    </submittedName>
</protein>
<evidence type="ECO:0000256" key="1">
    <source>
        <dbReference type="SAM" id="Phobius"/>
    </source>
</evidence>
<reference evidence="2" key="1">
    <citation type="journal article" date="2023" name="bioRxiv">
        <title>Improved chromosome-level genome assembly for marigold (Tagetes erecta).</title>
        <authorList>
            <person name="Jiang F."/>
            <person name="Yuan L."/>
            <person name="Wang S."/>
            <person name="Wang H."/>
            <person name="Xu D."/>
            <person name="Wang A."/>
            <person name="Fan W."/>
        </authorList>
    </citation>
    <scope>NUCLEOTIDE SEQUENCE</scope>
    <source>
        <strain evidence="2">WSJ</strain>
        <tissue evidence="2">Leaf</tissue>
    </source>
</reference>
<feature type="transmembrane region" description="Helical" evidence="1">
    <location>
        <begin position="30"/>
        <end position="52"/>
    </location>
</feature>
<keyword evidence="1" id="KW-0812">Transmembrane</keyword>
<keyword evidence="1" id="KW-1133">Transmembrane helix</keyword>
<keyword evidence="3" id="KW-1185">Reference proteome</keyword>
<accession>A0AAD8L0B4</accession>
<dbReference type="AlphaFoldDB" id="A0AAD8L0B4"/>
<sequence>MPLSLSHLNHILSKSFLTLPIFFTVDSSGIYFFISHSLLISTFFFFSSFHLLSMPTTPVAPPPSLPVGPTSPSLIDLIHVLNITGLFDFEDVATGSLTG</sequence>
<comment type="caution">
    <text evidence="2">The sequence shown here is derived from an EMBL/GenBank/DDBJ whole genome shotgun (WGS) entry which is preliminary data.</text>
</comment>
<keyword evidence="1" id="KW-0472">Membrane</keyword>